<evidence type="ECO:0000256" key="1">
    <source>
        <dbReference type="ARBA" id="ARBA00008791"/>
    </source>
</evidence>
<gene>
    <name evidence="3" type="ORF">SAMN05216564_102230</name>
</gene>
<dbReference type="EMBL" id="FNPC01000002">
    <property type="protein sequence ID" value="SDX95130.1"/>
    <property type="molecule type" value="Genomic_DNA"/>
</dbReference>
<organism evidence="3 4">
    <name type="scientific">Halopenitus persicus</name>
    <dbReference type="NCBI Taxonomy" id="1048396"/>
    <lineage>
        <taxon>Archaea</taxon>
        <taxon>Methanobacteriati</taxon>
        <taxon>Methanobacteriota</taxon>
        <taxon>Stenosarchaea group</taxon>
        <taxon>Halobacteria</taxon>
        <taxon>Halobacteriales</taxon>
        <taxon>Haloferacaceae</taxon>
        <taxon>Halopenitus</taxon>
    </lineage>
</organism>
<evidence type="ECO:0000259" key="2">
    <source>
        <dbReference type="Pfam" id="PF00582"/>
    </source>
</evidence>
<keyword evidence="4" id="KW-1185">Reference proteome</keyword>
<accession>A0A1H3FW30</accession>
<proteinExistence type="inferred from homology"/>
<dbReference type="CDD" id="cd00293">
    <property type="entry name" value="USP-like"/>
    <property type="match status" value="1"/>
</dbReference>
<comment type="similarity">
    <text evidence="1">Belongs to the universal stress protein A family.</text>
</comment>
<dbReference type="OrthoDB" id="213488at2157"/>
<dbReference type="InterPro" id="IPR006016">
    <property type="entry name" value="UspA"/>
</dbReference>
<protein>
    <submittedName>
        <fullName evidence="3">Nucleotide-binding universal stress protein, UspA family</fullName>
    </submittedName>
</protein>
<dbReference type="PANTHER" id="PTHR46268:SF27">
    <property type="entry name" value="UNIVERSAL STRESS PROTEIN RV2623"/>
    <property type="match status" value="1"/>
</dbReference>
<reference evidence="4" key="1">
    <citation type="submission" date="2016-10" db="EMBL/GenBank/DDBJ databases">
        <authorList>
            <person name="Varghese N."/>
            <person name="Submissions S."/>
        </authorList>
    </citation>
    <scope>NUCLEOTIDE SEQUENCE [LARGE SCALE GENOMIC DNA]</scope>
    <source>
        <strain evidence="4">DC30,IBRC 10041,KCTC 4046</strain>
    </source>
</reference>
<dbReference type="PANTHER" id="PTHR46268">
    <property type="entry name" value="STRESS RESPONSE PROTEIN NHAX"/>
    <property type="match status" value="1"/>
</dbReference>
<dbReference type="Proteomes" id="UP000199079">
    <property type="component" value="Unassembled WGS sequence"/>
</dbReference>
<sequence length="124" mass="13141">MKVLLGIGGSDDSLRALERTVDRAVAADDDLVVAVLENPDSDRTPEEVAEHVESVLADLEADIDVEVRLVEGDPGSRLIDIAESEGFDRIVLGGGQTSPMGKITLGSIAEFVLLNAKTTVTLVR</sequence>
<dbReference type="GeneID" id="43838782"/>
<evidence type="ECO:0000313" key="3">
    <source>
        <dbReference type="EMBL" id="SDX95130.1"/>
    </source>
</evidence>
<dbReference type="SUPFAM" id="SSF52402">
    <property type="entry name" value="Adenine nucleotide alpha hydrolases-like"/>
    <property type="match status" value="1"/>
</dbReference>
<dbReference type="Pfam" id="PF00582">
    <property type="entry name" value="Usp"/>
    <property type="match status" value="1"/>
</dbReference>
<evidence type="ECO:0000313" key="4">
    <source>
        <dbReference type="Proteomes" id="UP000199079"/>
    </source>
</evidence>
<feature type="domain" description="UspA" evidence="2">
    <location>
        <begin position="2"/>
        <end position="124"/>
    </location>
</feature>
<dbReference type="RefSeq" id="WP_021075034.1">
    <property type="nucleotide sequence ID" value="NZ_FNPC01000002.1"/>
</dbReference>
<dbReference type="AlphaFoldDB" id="A0A1H3FW30"/>
<name>A0A1H3FW30_9EURY</name>
<dbReference type="InterPro" id="IPR014729">
    <property type="entry name" value="Rossmann-like_a/b/a_fold"/>
</dbReference>
<dbReference type="Gene3D" id="3.40.50.620">
    <property type="entry name" value="HUPs"/>
    <property type="match status" value="1"/>
</dbReference>